<dbReference type="EMBL" id="FXAF01000004">
    <property type="protein sequence ID" value="SMF23242.1"/>
    <property type="molecule type" value="Genomic_DNA"/>
</dbReference>
<dbReference type="CDD" id="cd08495">
    <property type="entry name" value="PBP2_NikA_DppA_OppA_like_8"/>
    <property type="match status" value="1"/>
</dbReference>
<proteinExistence type="inferred from homology"/>
<dbReference type="AlphaFoldDB" id="A0A1X7DWQ7"/>
<dbReference type="Pfam" id="PF00496">
    <property type="entry name" value="SBP_bac_5"/>
    <property type="match status" value="1"/>
</dbReference>
<dbReference type="InterPro" id="IPR000914">
    <property type="entry name" value="SBP_5_dom"/>
</dbReference>
<dbReference type="PANTHER" id="PTHR30290:SF83">
    <property type="entry name" value="ABC TRANSPORTER SUBSTRATE-BINDING PROTEIN"/>
    <property type="match status" value="1"/>
</dbReference>
<name>A0A1X7DWQ7_9HYPH</name>
<dbReference type="GO" id="GO:0043190">
    <property type="term" value="C:ATP-binding cassette (ABC) transporter complex"/>
    <property type="evidence" value="ECO:0007669"/>
    <property type="project" value="InterPro"/>
</dbReference>
<dbReference type="GO" id="GO:0030288">
    <property type="term" value="C:outer membrane-bounded periplasmic space"/>
    <property type="evidence" value="ECO:0007669"/>
    <property type="project" value="UniProtKB-ARBA"/>
</dbReference>
<dbReference type="InterPro" id="IPR030678">
    <property type="entry name" value="Peptide/Ni-bd"/>
</dbReference>
<evidence type="ECO:0000256" key="2">
    <source>
        <dbReference type="ARBA" id="ARBA00005695"/>
    </source>
</evidence>
<dbReference type="InterPro" id="IPR039424">
    <property type="entry name" value="SBP_5"/>
</dbReference>
<dbReference type="Gene3D" id="3.40.190.10">
    <property type="entry name" value="Periplasmic binding protein-like II"/>
    <property type="match status" value="1"/>
</dbReference>
<gene>
    <name evidence="5" type="ORF">SAMN02982989_0047</name>
</gene>
<evidence type="ECO:0000313" key="6">
    <source>
        <dbReference type="Proteomes" id="UP000192903"/>
    </source>
</evidence>
<dbReference type="GO" id="GO:0015833">
    <property type="term" value="P:peptide transport"/>
    <property type="evidence" value="ECO:0007669"/>
    <property type="project" value="TreeGrafter"/>
</dbReference>
<evidence type="ECO:0000259" key="4">
    <source>
        <dbReference type="Pfam" id="PF00496"/>
    </source>
</evidence>
<keyword evidence="3" id="KW-0732">Signal</keyword>
<dbReference type="Gene3D" id="3.90.76.10">
    <property type="entry name" value="Dipeptide-binding Protein, Domain 1"/>
    <property type="match status" value="1"/>
</dbReference>
<feature type="signal peptide" evidence="3">
    <location>
        <begin position="1"/>
        <end position="29"/>
    </location>
</feature>
<evidence type="ECO:0000256" key="1">
    <source>
        <dbReference type="ARBA" id="ARBA00004418"/>
    </source>
</evidence>
<keyword evidence="6" id="KW-1185">Reference proteome</keyword>
<evidence type="ECO:0000313" key="5">
    <source>
        <dbReference type="EMBL" id="SMF23242.1"/>
    </source>
</evidence>
<dbReference type="PANTHER" id="PTHR30290">
    <property type="entry name" value="PERIPLASMIC BINDING COMPONENT OF ABC TRANSPORTER"/>
    <property type="match status" value="1"/>
</dbReference>
<feature type="chain" id="PRO_5012710774" evidence="3">
    <location>
        <begin position="30"/>
        <end position="533"/>
    </location>
</feature>
<dbReference type="PIRSF" id="PIRSF002741">
    <property type="entry name" value="MppA"/>
    <property type="match status" value="1"/>
</dbReference>
<sequence length="533" mass="60059">MKNNEITWGLKRSASLLAAGLLLALSANAAKAESVLRVGMTVSDIPDWSGQPDQGYEGARFVGWSLYDSLINWDLSRSDIEARMAPGLATEWAVDPQNDKRWIFKLRQGVKFHDSCEWNAKSALWNIERLTVQTVPQFNPVQYARQRSRTGNLDRAEVVDDYTLAIYSKTPDALFPYNFYNWFMISPCAGEAAKYDYSEFAKHPVGTGPYKFDKVNPRERLELVKNAEYWDKKRIPRHDRLVLLPMPESTTRTAALLSGQADFIEAPAPDMIDRLKESGAQIYTNEYPHVWVYAFNTRKGPFSNVKVRQAANYAINREEMVEMLNGLAVAAGSTYSEKSPFFGGAKPYDYQPEKAKALLREANCSPCEIRIAMSNSGSGMMQPLSMNELVKEQLEQVGFKVTLSVVDWNSIMSISQKGWEANPDYDAVNGANPIIDPVSAIFRRYTTASNAPQGLNWGWYNNAKVDELAKQAQQTFDVGKQTEIISEMHRLTTEDPPLLFVVRDLNPRALGPNVKGFVQAQSWFQDLTPITVE</sequence>
<comment type="similarity">
    <text evidence="2">Belongs to the bacterial solute-binding protein 5 family.</text>
</comment>
<dbReference type="RefSeq" id="WP_085421347.1">
    <property type="nucleotide sequence ID" value="NZ_FXAF01000004.1"/>
</dbReference>
<dbReference type="SUPFAM" id="SSF53850">
    <property type="entry name" value="Periplasmic binding protein-like II"/>
    <property type="match status" value="1"/>
</dbReference>
<protein>
    <submittedName>
        <fullName evidence="5">Peptide/nickel transport system substrate-binding protein</fullName>
    </submittedName>
</protein>
<organism evidence="5 6">
    <name type="scientific">Xaviernesmea oryzae</name>
    <dbReference type="NCBI Taxonomy" id="464029"/>
    <lineage>
        <taxon>Bacteria</taxon>
        <taxon>Pseudomonadati</taxon>
        <taxon>Pseudomonadota</taxon>
        <taxon>Alphaproteobacteria</taxon>
        <taxon>Hyphomicrobiales</taxon>
        <taxon>Rhizobiaceae</taxon>
        <taxon>Rhizobium/Agrobacterium group</taxon>
        <taxon>Xaviernesmea</taxon>
    </lineage>
</organism>
<evidence type="ECO:0000256" key="3">
    <source>
        <dbReference type="SAM" id="SignalP"/>
    </source>
</evidence>
<dbReference type="Gene3D" id="3.10.105.10">
    <property type="entry name" value="Dipeptide-binding Protein, Domain 3"/>
    <property type="match status" value="1"/>
</dbReference>
<comment type="subcellular location">
    <subcellularLocation>
        <location evidence="1">Periplasm</location>
    </subcellularLocation>
</comment>
<dbReference type="STRING" id="464029.SAMN02982989_0047"/>
<dbReference type="GO" id="GO:1904680">
    <property type="term" value="F:peptide transmembrane transporter activity"/>
    <property type="evidence" value="ECO:0007669"/>
    <property type="project" value="TreeGrafter"/>
</dbReference>
<dbReference type="Proteomes" id="UP000192903">
    <property type="component" value="Unassembled WGS sequence"/>
</dbReference>
<feature type="domain" description="Solute-binding protein family 5" evidence="4">
    <location>
        <begin position="84"/>
        <end position="430"/>
    </location>
</feature>
<reference evidence="6" key="1">
    <citation type="submission" date="2017-04" db="EMBL/GenBank/DDBJ databases">
        <authorList>
            <person name="Varghese N."/>
            <person name="Submissions S."/>
        </authorList>
    </citation>
    <scope>NUCLEOTIDE SEQUENCE [LARGE SCALE GENOMIC DNA]</scope>
    <source>
        <strain evidence="6">B4P</strain>
    </source>
</reference>
<accession>A0A1X7DWQ7</accession>
<dbReference type="OrthoDB" id="9803988at2"/>